<dbReference type="InterPro" id="IPR016039">
    <property type="entry name" value="Thiolase-like"/>
</dbReference>
<dbReference type="GO" id="GO:0006633">
    <property type="term" value="P:fatty acid biosynthetic process"/>
    <property type="evidence" value="ECO:0007669"/>
    <property type="project" value="TreeGrafter"/>
</dbReference>
<dbReference type="SMART" id="SM00822">
    <property type="entry name" value="PKS_KR"/>
    <property type="match status" value="1"/>
</dbReference>
<keyword evidence="5" id="KW-0511">Multifunctional enzyme</keyword>
<dbReference type="GO" id="GO:0030639">
    <property type="term" value="P:polyketide biosynthetic process"/>
    <property type="evidence" value="ECO:0007669"/>
    <property type="project" value="UniProtKB-ARBA"/>
</dbReference>
<dbReference type="Gene3D" id="1.10.1200.10">
    <property type="entry name" value="ACP-like"/>
    <property type="match status" value="1"/>
</dbReference>
<evidence type="ECO:0000256" key="4">
    <source>
        <dbReference type="ARBA" id="ARBA00022679"/>
    </source>
</evidence>
<dbReference type="EMBL" id="HG792015">
    <property type="protein sequence ID" value="CDM28617.1"/>
    <property type="molecule type" value="Genomic_DNA"/>
</dbReference>
<dbReference type="GO" id="GO:0008757">
    <property type="term" value="F:S-adenosylmethionine-dependent methyltransferase activity"/>
    <property type="evidence" value="ECO:0007669"/>
    <property type="project" value="InterPro"/>
</dbReference>
<dbReference type="InterPro" id="IPR014043">
    <property type="entry name" value="Acyl_transferase_dom"/>
</dbReference>
<evidence type="ECO:0000313" key="12">
    <source>
        <dbReference type="Proteomes" id="UP000030686"/>
    </source>
</evidence>
<dbReference type="PROSITE" id="PS50075">
    <property type="entry name" value="CARRIER"/>
    <property type="match status" value="1"/>
</dbReference>
<dbReference type="InterPro" id="IPR001227">
    <property type="entry name" value="Ac_transferase_dom_sf"/>
</dbReference>
<dbReference type="SUPFAM" id="SSF53335">
    <property type="entry name" value="S-adenosyl-L-methionine-dependent methyltransferases"/>
    <property type="match status" value="1"/>
</dbReference>
<evidence type="ECO:0000256" key="1">
    <source>
        <dbReference type="ARBA" id="ARBA00022450"/>
    </source>
</evidence>
<dbReference type="Pfam" id="PF08241">
    <property type="entry name" value="Methyltransf_11"/>
    <property type="match status" value="1"/>
</dbReference>
<dbReference type="InterPro" id="IPR036736">
    <property type="entry name" value="ACP-like_sf"/>
</dbReference>
<dbReference type="InterPro" id="IPR056501">
    <property type="entry name" value="NAD-bd_HRPKS_sdrA"/>
</dbReference>
<dbReference type="Pfam" id="PF14765">
    <property type="entry name" value="PS-DH"/>
    <property type="match status" value="1"/>
</dbReference>
<dbReference type="InterPro" id="IPR020807">
    <property type="entry name" value="PKS_DH"/>
</dbReference>
<dbReference type="GO" id="GO:0016491">
    <property type="term" value="F:oxidoreductase activity"/>
    <property type="evidence" value="ECO:0007669"/>
    <property type="project" value="InterPro"/>
</dbReference>
<dbReference type="Pfam" id="PF23114">
    <property type="entry name" value="NAD-bd_HRPKS_sdrA"/>
    <property type="match status" value="1"/>
</dbReference>
<keyword evidence="2" id="KW-0597">Phosphoprotein</keyword>
<dbReference type="SMART" id="SM00826">
    <property type="entry name" value="PKS_DH"/>
    <property type="match status" value="1"/>
</dbReference>
<evidence type="ECO:0000256" key="5">
    <source>
        <dbReference type="ARBA" id="ARBA00023268"/>
    </source>
</evidence>
<protein>
    <submittedName>
        <fullName evidence="11">Beta-ketoacyl synthase</fullName>
    </submittedName>
</protein>
<dbReference type="SUPFAM" id="SSF51735">
    <property type="entry name" value="NAD(P)-binding Rossmann-fold domains"/>
    <property type="match status" value="2"/>
</dbReference>
<dbReference type="Gene3D" id="3.10.129.110">
    <property type="entry name" value="Polyketide synthase dehydratase"/>
    <property type="match status" value="1"/>
</dbReference>
<dbReference type="SUPFAM" id="SSF53901">
    <property type="entry name" value="Thiolase-like"/>
    <property type="match status" value="1"/>
</dbReference>
<evidence type="ECO:0000256" key="2">
    <source>
        <dbReference type="ARBA" id="ARBA00022553"/>
    </source>
</evidence>
<feature type="compositionally biased region" description="Pro residues" evidence="7">
    <location>
        <begin position="1"/>
        <end position="10"/>
    </location>
</feature>
<dbReference type="InterPro" id="IPR029063">
    <property type="entry name" value="SAM-dependent_MTases_sf"/>
</dbReference>
<dbReference type="Gene3D" id="3.40.47.10">
    <property type="match status" value="1"/>
</dbReference>
<dbReference type="InterPro" id="IPR049552">
    <property type="entry name" value="PKS_DH_N"/>
</dbReference>
<dbReference type="Proteomes" id="UP000030686">
    <property type="component" value="Unassembled WGS sequence"/>
</dbReference>
<dbReference type="SMART" id="SM00827">
    <property type="entry name" value="PKS_AT"/>
    <property type="match status" value="1"/>
</dbReference>
<dbReference type="SUPFAM" id="SSF50129">
    <property type="entry name" value="GroES-like"/>
    <property type="match status" value="1"/>
</dbReference>
<evidence type="ECO:0000256" key="7">
    <source>
        <dbReference type="SAM" id="MobiDB-lite"/>
    </source>
</evidence>
<dbReference type="OMA" id="FAGAMFH"/>
<dbReference type="SMART" id="SM00829">
    <property type="entry name" value="PKS_ER"/>
    <property type="match status" value="1"/>
</dbReference>
<dbReference type="Pfam" id="PF00109">
    <property type="entry name" value="ketoacyl-synt"/>
    <property type="match status" value="1"/>
</dbReference>
<evidence type="ECO:0000259" key="9">
    <source>
        <dbReference type="PROSITE" id="PS52004"/>
    </source>
</evidence>
<feature type="region of interest" description="N-terminal hotdog fold" evidence="6">
    <location>
        <begin position="955"/>
        <end position="1092"/>
    </location>
</feature>
<dbReference type="Gene3D" id="3.30.70.3290">
    <property type="match status" value="1"/>
</dbReference>
<dbReference type="InterPro" id="IPR006162">
    <property type="entry name" value="Ppantetheine_attach_site"/>
</dbReference>
<dbReference type="GO" id="GO:0004312">
    <property type="term" value="F:fatty acid synthase activity"/>
    <property type="evidence" value="ECO:0007669"/>
    <property type="project" value="TreeGrafter"/>
</dbReference>
<dbReference type="Gene3D" id="3.40.50.150">
    <property type="entry name" value="Vaccinia Virus protein VP39"/>
    <property type="match status" value="1"/>
</dbReference>
<feature type="compositionally biased region" description="Gly residues" evidence="7">
    <location>
        <begin position="2431"/>
        <end position="2442"/>
    </location>
</feature>
<dbReference type="InterPro" id="IPR036291">
    <property type="entry name" value="NAD(P)-bd_dom_sf"/>
</dbReference>
<dbReference type="STRING" id="1365484.W6QG35"/>
<dbReference type="SMART" id="SM00823">
    <property type="entry name" value="PKS_PP"/>
    <property type="match status" value="1"/>
</dbReference>
<dbReference type="GO" id="GO:0032259">
    <property type="term" value="P:methylation"/>
    <property type="evidence" value="ECO:0007669"/>
    <property type="project" value="UniProtKB-KW"/>
</dbReference>
<dbReference type="InterPro" id="IPR020841">
    <property type="entry name" value="PKS_Beta-ketoAc_synthase_dom"/>
</dbReference>
<dbReference type="InterPro" id="IPR016036">
    <property type="entry name" value="Malonyl_transacylase_ACP-bd"/>
</dbReference>
<keyword evidence="3" id="KW-0489">Methyltransferase</keyword>
<dbReference type="Gene3D" id="3.90.180.10">
    <property type="entry name" value="Medium-chain alcohol dehydrogenases, catalytic domain"/>
    <property type="match status" value="1"/>
</dbReference>
<evidence type="ECO:0000313" key="11">
    <source>
        <dbReference type="EMBL" id="CDM28617.1"/>
    </source>
</evidence>
<organism evidence="11 12">
    <name type="scientific">Penicillium roqueforti (strain FM164)</name>
    <dbReference type="NCBI Taxonomy" id="1365484"/>
    <lineage>
        <taxon>Eukaryota</taxon>
        <taxon>Fungi</taxon>
        <taxon>Dikarya</taxon>
        <taxon>Ascomycota</taxon>
        <taxon>Pezizomycotina</taxon>
        <taxon>Eurotiomycetes</taxon>
        <taxon>Eurotiomycetidae</taxon>
        <taxon>Eurotiales</taxon>
        <taxon>Aspergillaceae</taxon>
        <taxon>Penicillium</taxon>
    </lineage>
</organism>
<feature type="active site" description="Proton acceptor; for dehydratase activity" evidence="6">
    <location>
        <position position="987"/>
    </location>
</feature>
<reference evidence="11" key="1">
    <citation type="journal article" date="2014" name="Nat. Commun.">
        <title>Multiple recent horizontal transfers of a large genomic region in cheese making fungi.</title>
        <authorList>
            <person name="Cheeseman K."/>
            <person name="Ropars J."/>
            <person name="Renault P."/>
            <person name="Dupont J."/>
            <person name="Gouzy J."/>
            <person name="Branca A."/>
            <person name="Abraham A.L."/>
            <person name="Ceppi M."/>
            <person name="Conseiller E."/>
            <person name="Debuchy R."/>
            <person name="Malagnac F."/>
            <person name="Goarin A."/>
            <person name="Silar P."/>
            <person name="Lacoste S."/>
            <person name="Sallet E."/>
            <person name="Bensimon A."/>
            <person name="Giraud T."/>
            <person name="Brygoo Y."/>
        </authorList>
    </citation>
    <scope>NUCLEOTIDE SEQUENCE [LARGE SCALE GENOMIC DNA]</scope>
    <source>
        <strain evidence="11">FM164</strain>
    </source>
</reference>
<dbReference type="SUPFAM" id="SSF55048">
    <property type="entry name" value="Probable ACP-binding domain of malonyl-CoA ACP transacylase"/>
    <property type="match status" value="1"/>
</dbReference>
<dbReference type="InterPro" id="IPR014031">
    <property type="entry name" value="Ketoacyl_synth_C"/>
</dbReference>
<gene>
    <name evidence="11" type="ORF">PROQFM164_S01g002428</name>
</gene>
<dbReference type="Pfam" id="PF16197">
    <property type="entry name" value="KAsynt_C_assoc"/>
    <property type="match status" value="1"/>
</dbReference>
<feature type="domain" description="PKS/mFAS DH" evidence="10">
    <location>
        <begin position="955"/>
        <end position="1273"/>
    </location>
</feature>
<feature type="domain" description="Ketosynthase family 3 (KS3)" evidence="9">
    <location>
        <begin position="28"/>
        <end position="453"/>
    </location>
</feature>
<dbReference type="PROSITE" id="PS00012">
    <property type="entry name" value="PHOSPHOPANTETHEINE"/>
    <property type="match status" value="1"/>
</dbReference>
<dbReference type="GO" id="GO:1901336">
    <property type="term" value="P:lactone biosynthetic process"/>
    <property type="evidence" value="ECO:0007669"/>
    <property type="project" value="UniProtKB-ARBA"/>
</dbReference>
<dbReference type="PROSITE" id="PS52019">
    <property type="entry name" value="PKS_MFAS_DH"/>
    <property type="match status" value="1"/>
</dbReference>
<dbReference type="InterPro" id="IPR020806">
    <property type="entry name" value="PKS_PP-bd"/>
</dbReference>
<dbReference type="PANTHER" id="PTHR43775">
    <property type="entry name" value="FATTY ACID SYNTHASE"/>
    <property type="match status" value="1"/>
</dbReference>
<dbReference type="SUPFAM" id="SSF52151">
    <property type="entry name" value="FabD/lysophospholipase-like"/>
    <property type="match status" value="1"/>
</dbReference>
<feature type="domain" description="Carrier" evidence="8">
    <location>
        <begin position="2459"/>
        <end position="2536"/>
    </location>
</feature>
<dbReference type="SUPFAM" id="SSF47336">
    <property type="entry name" value="ACP-like"/>
    <property type="match status" value="1"/>
</dbReference>
<keyword evidence="12" id="KW-1185">Reference proteome</keyword>
<dbReference type="InterPro" id="IPR014030">
    <property type="entry name" value="Ketoacyl_synth_N"/>
</dbReference>
<keyword evidence="1" id="KW-0596">Phosphopantetheine</keyword>
<dbReference type="InterPro" id="IPR009081">
    <property type="entry name" value="PP-bd_ACP"/>
</dbReference>
<dbReference type="Pfam" id="PF23297">
    <property type="entry name" value="ACP_SdgA_C"/>
    <property type="match status" value="1"/>
</dbReference>
<feature type="region of interest" description="Disordered" evidence="7">
    <location>
        <begin position="2426"/>
        <end position="2448"/>
    </location>
</feature>
<dbReference type="Gene3D" id="3.40.366.10">
    <property type="entry name" value="Malonyl-Coenzyme A Acyl Carrier Protein, domain 2"/>
    <property type="match status" value="1"/>
</dbReference>
<dbReference type="FunFam" id="3.40.50.720:FF:000209">
    <property type="entry name" value="Polyketide synthase Pks12"/>
    <property type="match status" value="1"/>
</dbReference>
<dbReference type="Gene3D" id="3.40.50.720">
    <property type="entry name" value="NAD(P)-binding Rossmann-like Domain"/>
    <property type="match status" value="1"/>
</dbReference>
<dbReference type="Pfam" id="PF13602">
    <property type="entry name" value="ADH_zinc_N_2"/>
    <property type="match status" value="1"/>
</dbReference>
<dbReference type="CDD" id="cd05195">
    <property type="entry name" value="enoyl_red"/>
    <property type="match status" value="1"/>
</dbReference>
<sequence length="2542" mass="275767">MIIPVSPTPSPSDGDTDHSLAPELDLPVMPIAVIGMACRFPGDATSPEKLWELCANARSAWSPIPSNRFNQAAWYHPDKEHLGTSYVKGAHFLTQDASQFDASFFNLSSETASAMDPEVRMQLETVYEALENAGIPLEQVAGSRTAVFAGTCFRDNHDSLMRDPDTLARFYLTGNGAAMIANRVSHFYDLRGPSLMIDTGCSTTLTLLHLACQSLRANESNMAIVGGSNVLLNPDMFISGTNLSLLSAEGKCFAFDSRASGYGRGDGVATILIKPLETALRDGDPIRAVIRNTAANQDGKTATLTSPSQEAQQTLMRECYEVAALNPVDTAYVEAHGTGTQAGDTIEAHALGTVFGNGRPGEHPLLIGSVKTNIGHTEAASGLAGIIKAVMALEKGKIPPHLNYESPNEKISLETLKLKIPLSLQSWPSHSLRRASINNFGYGGANAHAILEHPQYLLPLLAPSTELCSPNPKARSRVFVLSAKDQQTTRTMVDQLRQYVSEAGERSEPKNDHLMDQLALTLGQRRSRFAWTVACQADSLAALQSTLDSTQLSPHRSSRAPRLGMIFTGQGAQWHAMGRELLSAYPVFWQTIGEVDECLRSMGASWSVVEELQRDANESRVNQVSHSLPLSVAVQIALVNLLRSWGIHPTGVTGHSSGEVGAAYAAGAISLSAAMAIVYSRGDLTSQFQRLLDRAGGMVAVGLGRENAQAVLSRVQSGKAVIACVNSPSSVTISGDMIAIEEIEAILAQEQVFARRLKVEAAYHSHHMLPIADDYREMLSRFLQPEPGYDGGITYSSPTTGDRMYSGEEIASPEHWVRNMVQPVEFLDALRNLCVNPAETDGTPAVDLLIEVGPHGALAGPVRQTLQLPELQPAGIAYESCLTRGENAVQTMHRLVSSLVKQGYPVDLGAVNFPYSHQGIPMLTDLPTYPWNHETSYWTEPRMNRDLRTRTFAPHDLLGVAAADSTPSTPSWRYVIRPRDVPWVRDHVVQGSIIYPGAGYISMVVEGLRQLGGGEFSLTPSGYQLQDVQIRNPLILDDTSAAGVEVRTSMRPTADGVLRVQGWYDFQIQSVDTQGKWTIHCEGQCATIAPHNGSGWVGPAFVDSGIDNQAEQGNWRTIDPADTYKALHAVGVNHGPIFQNLIAAQSMPGHSISTFKVADTADSMPHRHQQPHLIQPTTLDSVFQGVYHNLPSGGTDQRTALIPTAIKSLYIASSLSAEPGHIFESHSSLIRSGPHGFESSVRLVDATTPGPHREPVLRIEGLFFRSLGGTATIDEPHDNLCYQAIWKPDVDFVTAADLRPSQASNLGAKQLKFSRLQEMAVVFLSAVLREIKEETVTADNQAYWTWMKSVVDEARPTLDLDGMSAEYVLALASDLEEVEEGRLLTRFARALPDILSGQTDARIVAEHCHFELLERSSSQPADFCVSVVQDLLGLYSYKSPQSKILEISNGSFQTTRMILDALTAGTDRGFSDYDMATLELQEARATTDEDALKDYDGRVHFKTYTPSEFPEDQGFSPETYDLIILSSALCITGDVEQILKNVRTLLKPGGKCLIFGHSIQDSAIQVILRLMPQWKGVASLESWKGPLERAGLDPCALQVVQGLDAESYRGEVILASILPPEVAKELPSSRQIMLVYSTAAPPESWVQSLRATLHQHGSYSLSVHSLEEAVNVESGVCVFLDDLVSPLLHNLTQDQFNALRHLLGFSQGSLWVSRGAQAITEEPWGALHQGLLRTLRCENTAKRYVSLDLAPESAAWSAHSADVVARILHVGFYLSPHNKLETEYSVRSNVVHISRVCENVHETQLVSGLSLRREPELKPFFEIGHPVRLGVTTPGLLSSLEFGHDPLANEPLPDGYVEIEPRAFGLNFRDVMVALGQLDEIRMGFECSGVIAHVTPQARAAGFREGDYVYAFIIGYFATRVRIPYTSVAPIPVGMDFPTAASVPLVFITAYHALYDLAHLKPGETVLIHSGTGGVGQAAIMLAQAAGAEIFVTVGSEEKRDFIAEHYGISPSRIFSSRNDSFVDHIMHATNGKGVDVVLNSLAGPLLRQTWRCIGTFGRFIEIGKKDIEQNSMVEMGPFVRSVLFASLDLITLGEQRGPEVARIFGEINTLLEAGQIRPVSPITTFSMGEVEKAFRTMQTGKHIGKIILQPRPGDIVKVLPPAPKPIILSPKASYLVVGGLGGIGKSVAQMLVDRGARHLVLLSRSASTLDHSRKAFVRSLEAHGTTVTLHSCDIADKSQLMAVFADCARRMLPVKGVIQAAMVLKDCIFEQMKWADYMAALRPKVQGSWNLHELLLDADFFVLLSSISGFGGNAGQANYAAGGSFQDALARHRAAQGLSAVSIDLGMVSSVGVVAGTQRVADHLTKLGLRAVSEQEVLGLVESAIRDPRRTSTTCQVVTGIPSTFTRSDSAAFWNHDTRFAGLEQRGDLTGSGEGSAGPDGSGPNIKKQLTASTTLLEAVQTITHALVGILAGMFSRPVSEIDPNMSLSQFGVDSLVAVELRNWLVATFEAECSLFDVMHSSSVTALATLVAHKSKLVCVG</sequence>
<dbReference type="InterPro" id="IPR013216">
    <property type="entry name" value="Methyltransf_11"/>
</dbReference>
<evidence type="ECO:0000256" key="3">
    <source>
        <dbReference type="ARBA" id="ARBA00022603"/>
    </source>
</evidence>
<feature type="region of interest" description="C-terminal hotdog fold" evidence="6">
    <location>
        <begin position="1114"/>
        <end position="1273"/>
    </location>
</feature>
<feature type="region of interest" description="Disordered" evidence="7">
    <location>
        <begin position="1"/>
        <end position="21"/>
    </location>
</feature>
<dbReference type="InterPro" id="IPR049900">
    <property type="entry name" value="PKS_mFAS_DH"/>
</dbReference>
<dbReference type="InterPro" id="IPR050091">
    <property type="entry name" value="PKS_NRPS_Biosynth_Enz"/>
</dbReference>
<dbReference type="InterPro" id="IPR016035">
    <property type="entry name" value="Acyl_Trfase/lysoPLipase"/>
</dbReference>
<dbReference type="PROSITE" id="PS52004">
    <property type="entry name" value="KS3_2"/>
    <property type="match status" value="1"/>
</dbReference>
<name>W6QG35_PENRF</name>
<dbReference type="InterPro" id="IPR057326">
    <property type="entry name" value="KR_dom"/>
</dbReference>
<dbReference type="InterPro" id="IPR013968">
    <property type="entry name" value="PKS_KR"/>
</dbReference>
<dbReference type="SMART" id="SM00825">
    <property type="entry name" value="PKS_KS"/>
    <property type="match status" value="1"/>
</dbReference>
<dbReference type="GO" id="GO:0031177">
    <property type="term" value="F:phosphopantetheine binding"/>
    <property type="evidence" value="ECO:0007669"/>
    <property type="project" value="InterPro"/>
</dbReference>
<dbReference type="InterPro" id="IPR032821">
    <property type="entry name" value="PKS_assoc"/>
</dbReference>
<keyword evidence="4" id="KW-0808">Transferase</keyword>
<feature type="active site" description="Proton donor; for dehydratase activity" evidence="6">
    <location>
        <position position="1180"/>
    </location>
</feature>
<dbReference type="Pfam" id="PF08659">
    <property type="entry name" value="KR"/>
    <property type="match status" value="1"/>
</dbReference>
<evidence type="ECO:0000259" key="8">
    <source>
        <dbReference type="PROSITE" id="PS50075"/>
    </source>
</evidence>
<evidence type="ECO:0000256" key="6">
    <source>
        <dbReference type="PROSITE-ProRule" id="PRU01363"/>
    </source>
</evidence>
<dbReference type="PANTHER" id="PTHR43775:SF29">
    <property type="entry name" value="ASPERFURANONE POLYKETIDE SYNTHASE AFOG-RELATED"/>
    <property type="match status" value="1"/>
</dbReference>
<proteinExistence type="predicted"/>
<dbReference type="CDD" id="cd00833">
    <property type="entry name" value="PKS"/>
    <property type="match status" value="1"/>
</dbReference>
<dbReference type="InterPro" id="IPR011032">
    <property type="entry name" value="GroES-like_sf"/>
</dbReference>
<dbReference type="Pfam" id="PF00698">
    <property type="entry name" value="Acyl_transf_1"/>
    <property type="match status" value="1"/>
</dbReference>
<dbReference type="Pfam" id="PF21089">
    <property type="entry name" value="PKS_DH_N"/>
    <property type="match status" value="1"/>
</dbReference>
<evidence type="ECO:0000259" key="10">
    <source>
        <dbReference type="PROSITE" id="PS52019"/>
    </source>
</evidence>
<dbReference type="InterPro" id="IPR042104">
    <property type="entry name" value="PKS_dehydratase_sf"/>
</dbReference>
<dbReference type="Pfam" id="PF02801">
    <property type="entry name" value="Ketoacyl-synt_C"/>
    <property type="match status" value="1"/>
</dbReference>
<dbReference type="InterPro" id="IPR049551">
    <property type="entry name" value="PKS_DH_C"/>
</dbReference>
<dbReference type="OrthoDB" id="329835at2759"/>
<dbReference type="InterPro" id="IPR020843">
    <property type="entry name" value="ER"/>
</dbReference>
<accession>W6QG35</accession>